<dbReference type="EMBL" id="VYKL01000003">
    <property type="protein sequence ID" value="KAA9032373.1"/>
    <property type="molecule type" value="Genomic_DNA"/>
</dbReference>
<reference evidence="5 6" key="1">
    <citation type="submission" date="2019-09" db="EMBL/GenBank/DDBJ databases">
        <title>Whole genome sequences of isolates from the Mars Exploration Rovers.</title>
        <authorList>
            <person name="Seuylemezian A."/>
            <person name="Vaishampayan P."/>
        </authorList>
    </citation>
    <scope>NUCLEOTIDE SEQUENCE [LARGE SCALE GENOMIC DNA]</scope>
    <source>
        <strain evidence="5 6">MER_TA_151</strain>
    </source>
</reference>
<evidence type="ECO:0000256" key="1">
    <source>
        <dbReference type="ARBA" id="ARBA00023015"/>
    </source>
</evidence>
<accession>A0A5J5I7B1</accession>
<dbReference type="OrthoDB" id="9781630at2"/>
<dbReference type="Proteomes" id="UP000326671">
    <property type="component" value="Unassembled WGS sequence"/>
</dbReference>
<dbReference type="SUPFAM" id="SSF46785">
    <property type="entry name" value="Winged helix' DNA-binding domain"/>
    <property type="match status" value="1"/>
</dbReference>
<keyword evidence="6" id="KW-1185">Reference proteome</keyword>
<dbReference type="GO" id="GO:0003700">
    <property type="term" value="F:DNA-binding transcription factor activity"/>
    <property type="evidence" value="ECO:0007669"/>
    <property type="project" value="InterPro"/>
</dbReference>
<protein>
    <submittedName>
        <fullName evidence="5">GntR family transcriptional regulator</fullName>
    </submittedName>
</protein>
<dbReference type="Pfam" id="PF07729">
    <property type="entry name" value="FCD"/>
    <property type="match status" value="1"/>
</dbReference>
<keyword evidence="2" id="KW-0238">DNA-binding</keyword>
<gene>
    <name evidence="5" type="ORF">F4V44_00210</name>
</gene>
<dbReference type="InterPro" id="IPR000524">
    <property type="entry name" value="Tscrpt_reg_HTH_GntR"/>
</dbReference>
<name>A0A5J5I7B1_9BACI</name>
<dbReference type="PANTHER" id="PTHR43537">
    <property type="entry name" value="TRANSCRIPTIONAL REGULATOR, GNTR FAMILY"/>
    <property type="match status" value="1"/>
</dbReference>
<dbReference type="RefSeq" id="WP_150437977.1">
    <property type="nucleotide sequence ID" value="NZ_VYKL01000003.1"/>
</dbReference>
<dbReference type="SMART" id="SM00345">
    <property type="entry name" value="HTH_GNTR"/>
    <property type="match status" value="1"/>
</dbReference>
<dbReference type="Gene3D" id="1.20.120.530">
    <property type="entry name" value="GntR ligand-binding domain-like"/>
    <property type="match status" value="1"/>
</dbReference>
<comment type="caution">
    <text evidence="5">The sequence shown here is derived from an EMBL/GenBank/DDBJ whole genome shotgun (WGS) entry which is preliminary data.</text>
</comment>
<dbReference type="PANTHER" id="PTHR43537:SF5">
    <property type="entry name" value="UXU OPERON TRANSCRIPTIONAL REGULATOR"/>
    <property type="match status" value="1"/>
</dbReference>
<feature type="domain" description="HTH gntR-type" evidence="4">
    <location>
        <begin position="9"/>
        <end position="78"/>
    </location>
</feature>
<evidence type="ECO:0000259" key="4">
    <source>
        <dbReference type="PROSITE" id="PS50949"/>
    </source>
</evidence>
<sequence length="218" mass="25760">MKKMIKKVPSINNQIYQLLRDEISLGEIAPGAKITLREMADKFGVSTTPVREAIRRLQAENFLKVEQRYISIPKLSKLEVMQLFTIREKLESLALEWAVPHIRPVDVQSLRLILKHMDHHSISNSQWQQLNRTFHLQIYQYANSPKLYSTIENVWDSVNPYLHIYTNEEGFSKTSQIQHYKMLDLIEEKKVEELIQLLIHHFDGTRQLIMNALEKDFY</sequence>
<evidence type="ECO:0000313" key="6">
    <source>
        <dbReference type="Proteomes" id="UP000326671"/>
    </source>
</evidence>
<keyword evidence="1" id="KW-0805">Transcription regulation</keyword>
<keyword evidence="3" id="KW-0804">Transcription</keyword>
<dbReference type="SUPFAM" id="SSF48008">
    <property type="entry name" value="GntR ligand-binding domain-like"/>
    <property type="match status" value="1"/>
</dbReference>
<dbReference type="InterPro" id="IPR008920">
    <property type="entry name" value="TF_FadR/GntR_C"/>
</dbReference>
<dbReference type="Pfam" id="PF00392">
    <property type="entry name" value="GntR"/>
    <property type="match status" value="1"/>
</dbReference>
<evidence type="ECO:0000313" key="5">
    <source>
        <dbReference type="EMBL" id="KAA9032373.1"/>
    </source>
</evidence>
<dbReference type="InterPro" id="IPR011711">
    <property type="entry name" value="GntR_C"/>
</dbReference>
<dbReference type="InterPro" id="IPR036388">
    <property type="entry name" value="WH-like_DNA-bd_sf"/>
</dbReference>
<dbReference type="GO" id="GO:0003677">
    <property type="term" value="F:DNA binding"/>
    <property type="evidence" value="ECO:0007669"/>
    <property type="project" value="UniProtKB-KW"/>
</dbReference>
<dbReference type="AlphaFoldDB" id="A0A5J5I7B1"/>
<dbReference type="InterPro" id="IPR036390">
    <property type="entry name" value="WH_DNA-bd_sf"/>
</dbReference>
<organism evidence="5 6">
    <name type="scientific">Niallia endozanthoxylica</name>
    <dbReference type="NCBI Taxonomy" id="2036016"/>
    <lineage>
        <taxon>Bacteria</taxon>
        <taxon>Bacillati</taxon>
        <taxon>Bacillota</taxon>
        <taxon>Bacilli</taxon>
        <taxon>Bacillales</taxon>
        <taxon>Bacillaceae</taxon>
        <taxon>Niallia</taxon>
    </lineage>
</organism>
<proteinExistence type="predicted"/>
<dbReference type="CDD" id="cd07377">
    <property type="entry name" value="WHTH_GntR"/>
    <property type="match status" value="1"/>
</dbReference>
<evidence type="ECO:0000256" key="3">
    <source>
        <dbReference type="ARBA" id="ARBA00023163"/>
    </source>
</evidence>
<dbReference type="SMART" id="SM00895">
    <property type="entry name" value="FCD"/>
    <property type="match status" value="1"/>
</dbReference>
<dbReference type="PROSITE" id="PS50949">
    <property type="entry name" value="HTH_GNTR"/>
    <property type="match status" value="1"/>
</dbReference>
<dbReference type="Gene3D" id="1.10.10.10">
    <property type="entry name" value="Winged helix-like DNA-binding domain superfamily/Winged helix DNA-binding domain"/>
    <property type="match status" value="1"/>
</dbReference>
<evidence type="ECO:0000256" key="2">
    <source>
        <dbReference type="ARBA" id="ARBA00023125"/>
    </source>
</evidence>